<dbReference type="GO" id="GO:0005829">
    <property type="term" value="C:cytosol"/>
    <property type="evidence" value="ECO:0007669"/>
    <property type="project" value="UniProtKB-SubCell"/>
</dbReference>
<organism evidence="5 6">
    <name type="scientific">Morella rubra</name>
    <name type="common">Chinese bayberry</name>
    <dbReference type="NCBI Taxonomy" id="262757"/>
    <lineage>
        <taxon>Eukaryota</taxon>
        <taxon>Viridiplantae</taxon>
        <taxon>Streptophyta</taxon>
        <taxon>Embryophyta</taxon>
        <taxon>Tracheophyta</taxon>
        <taxon>Spermatophyta</taxon>
        <taxon>Magnoliopsida</taxon>
        <taxon>eudicotyledons</taxon>
        <taxon>Gunneridae</taxon>
        <taxon>Pentapetalae</taxon>
        <taxon>rosids</taxon>
        <taxon>fabids</taxon>
        <taxon>Fagales</taxon>
        <taxon>Myricaceae</taxon>
        <taxon>Morella</taxon>
    </lineage>
</organism>
<keyword evidence="1 3" id="KW-0808">Transferase</keyword>
<dbReference type="InterPro" id="IPR036249">
    <property type="entry name" value="Thioredoxin-like_sf"/>
</dbReference>
<dbReference type="OrthoDB" id="1891655at2759"/>
<comment type="caution">
    <text evidence="5">The sequence shown here is derived from an EMBL/GenBank/DDBJ whole genome shotgun (WGS) entry which is preliminary data.</text>
</comment>
<dbReference type="InterPro" id="IPR045073">
    <property type="entry name" value="Omega/Tau-like"/>
</dbReference>
<dbReference type="GO" id="GO:0004364">
    <property type="term" value="F:glutathione transferase activity"/>
    <property type="evidence" value="ECO:0007669"/>
    <property type="project" value="UniProtKB-UniRule"/>
</dbReference>
<evidence type="ECO:0000259" key="4">
    <source>
        <dbReference type="PROSITE" id="PS50404"/>
    </source>
</evidence>
<proteinExistence type="inferred from homology"/>
<dbReference type="SUPFAM" id="SSF52833">
    <property type="entry name" value="Thioredoxin-like"/>
    <property type="match status" value="1"/>
</dbReference>
<evidence type="ECO:0000313" key="6">
    <source>
        <dbReference type="Proteomes" id="UP000516437"/>
    </source>
</evidence>
<name>A0A6A1WDT1_9ROSI</name>
<reference evidence="5 6" key="1">
    <citation type="journal article" date="2019" name="Plant Biotechnol. J.">
        <title>The red bayberry genome and genetic basis of sex determination.</title>
        <authorList>
            <person name="Jia H.M."/>
            <person name="Jia H.J."/>
            <person name="Cai Q.L."/>
            <person name="Wang Y."/>
            <person name="Zhao H.B."/>
            <person name="Yang W.F."/>
            <person name="Wang G.Y."/>
            <person name="Li Y.H."/>
            <person name="Zhan D.L."/>
            <person name="Shen Y.T."/>
            <person name="Niu Q.F."/>
            <person name="Chang L."/>
            <person name="Qiu J."/>
            <person name="Zhao L."/>
            <person name="Xie H.B."/>
            <person name="Fu W.Y."/>
            <person name="Jin J."/>
            <person name="Li X.W."/>
            <person name="Jiao Y."/>
            <person name="Zhou C.C."/>
            <person name="Tu T."/>
            <person name="Chai C.Y."/>
            <person name="Gao J.L."/>
            <person name="Fan L.J."/>
            <person name="van de Weg E."/>
            <person name="Wang J.Y."/>
            <person name="Gao Z.S."/>
        </authorList>
    </citation>
    <scope>NUCLEOTIDE SEQUENCE [LARGE SCALE GENOMIC DNA]</scope>
    <source>
        <tissue evidence="5">Leaves</tissue>
    </source>
</reference>
<dbReference type="EMBL" id="RXIC02000020">
    <property type="protein sequence ID" value="KAB1223341.1"/>
    <property type="molecule type" value="Genomic_DNA"/>
</dbReference>
<accession>A0A6A1WDT1</accession>
<comment type="catalytic activity">
    <reaction evidence="2 3">
        <text>RX + glutathione = an S-substituted glutathione + a halide anion + H(+)</text>
        <dbReference type="Rhea" id="RHEA:16437"/>
        <dbReference type="ChEBI" id="CHEBI:15378"/>
        <dbReference type="ChEBI" id="CHEBI:16042"/>
        <dbReference type="ChEBI" id="CHEBI:17792"/>
        <dbReference type="ChEBI" id="CHEBI:57925"/>
        <dbReference type="ChEBI" id="CHEBI:90779"/>
        <dbReference type="EC" id="2.5.1.18"/>
    </reaction>
</comment>
<dbReference type="EC" id="2.5.1.18" evidence="3"/>
<dbReference type="InterPro" id="IPR004045">
    <property type="entry name" value="Glutathione_S-Trfase_N"/>
</dbReference>
<dbReference type="Proteomes" id="UP000516437">
    <property type="component" value="Chromosome 2"/>
</dbReference>
<dbReference type="Pfam" id="PF02798">
    <property type="entry name" value="GST_N"/>
    <property type="match status" value="1"/>
</dbReference>
<dbReference type="CDD" id="cd03058">
    <property type="entry name" value="GST_N_Tau"/>
    <property type="match status" value="1"/>
</dbReference>
<evidence type="ECO:0000256" key="3">
    <source>
        <dbReference type="RuleBase" id="RU369102"/>
    </source>
</evidence>
<comment type="similarity">
    <text evidence="3">Belongs to the GST superfamily.</text>
</comment>
<comment type="function">
    <text evidence="3">Is involved in the conjugation of reduced glutathione to a wide number of exogenous and endogenous hydrophobic electrophiles.</text>
</comment>
<evidence type="ECO:0000313" key="5">
    <source>
        <dbReference type="EMBL" id="KAB1223341.1"/>
    </source>
</evidence>
<keyword evidence="3" id="KW-0963">Cytoplasm</keyword>
<keyword evidence="6" id="KW-1185">Reference proteome</keyword>
<dbReference type="AlphaFoldDB" id="A0A6A1WDT1"/>
<evidence type="ECO:0000256" key="1">
    <source>
        <dbReference type="ARBA" id="ARBA00022679"/>
    </source>
</evidence>
<dbReference type="PROSITE" id="PS50404">
    <property type="entry name" value="GST_NTER"/>
    <property type="match status" value="1"/>
</dbReference>
<feature type="domain" description="GST N-terminal" evidence="4">
    <location>
        <begin position="28"/>
        <end position="107"/>
    </location>
</feature>
<comment type="subcellular location">
    <subcellularLocation>
        <location evidence="3">Cytoplasm</location>
        <location evidence="3">Cytosol</location>
    </subcellularLocation>
</comment>
<protein>
    <recommendedName>
        <fullName evidence="3">Glutathione S-transferase</fullName>
        <ecNumber evidence="3">2.5.1.18</ecNumber>
    </recommendedName>
</protein>
<dbReference type="PANTHER" id="PTHR11260:SF676">
    <property type="entry name" value="GLUTATHIONE S-TRANSFERASE U8"/>
    <property type="match status" value="1"/>
</dbReference>
<dbReference type="GO" id="GO:0006749">
    <property type="term" value="P:glutathione metabolic process"/>
    <property type="evidence" value="ECO:0007669"/>
    <property type="project" value="TreeGrafter"/>
</dbReference>
<dbReference type="PANTHER" id="PTHR11260">
    <property type="entry name" value="GLUTATHIONE S-TRANSFERASE, GST, SUPERFAMILY, GST DOMAIN CONTAINING"/>
    <property type="match status" value="1"/>
</dbReference>
<gene>
    <name evidence="5" type="ORF">CJ030_MR2G028936</name>
</gene>
<evidence type="ECO:0000256" key="2">
    <source>
        <dbReference type="ARBA" id="ARBA00047960"/>
    </source>
</evidence>
<dbReference type="Gene3D" id="3.40.30.10">
    <property type="entry name" value="Glutaredoxin"/>
    <property type="match status" value="1"/>
</dbReference>
<dbReference type="FunFam" id="3.40.30.10:FF:000014">
    <property type="entry name" value="Tau class glutathione S-transferase"/>
    <property type="match status" value="1"/>
</dbReference>
<sequence>MAPKAEEPSIRKSLQNSQKCKNTVPMAEEVLLFGVWASPFSRRIEMALKLKGVQYKFFDEDLDNKSPLLLKYNPVHKKVPVLVHNGKPIAESLVILEYIDGTCTHRKSFSVLKEACMIGSFRVGAEEFSESSDHDTILIKFGFFYSQCLPGVFRAYFGPFGEENEREKAVKEASELVMMVESELEEKRFFWRRDNWNGRPCCGLLEPLG</sequence>